<dbReference type="RefSeq" id="WP_367995524.1">
    <property type="nucleotide sequence ID" value="NZ_JBFPJR010000048.1"/>
</dbReference>
<dbReference type="Gene3D" id="3.30.1360.40">
    <property type="match status" value="1"/>
</dbReference>
<keyword evidence="1" id="KW-0547">Nucleotide-binding</keyword>
<protein>
    <submittedName>
        <fullName evidence="5">Allophanate hydrolase subunit 1</fullName>
    </submittedName>
</protein>
<evidence type="ECO:0000256" key="2">
    <source>
        <dbReference type="ARBA" id="ARBA00022801"/>
    </source>
</evidence>
<proteinExistence type="predicted"/>
<dbReference type="SUPFAM" id="SSF50891">
    <property type="entry name" value="Cyclophilin-like"/>
    <property type="match status" value="1"/>
</dbReference>
<name>A0ABV3T4F4_9ACTN</name>
<keyword evidence="2 5" id="KW-0378">Hydrolase</keyword>
<dbReference type="SMART" id="SM00796">
    <property type="entry name" value="AHS1"/>
    <property type="match status" value="1"/>
</dbReference>
<sequence>MAGPTVRACGPRALLVEVDSAEGAAMLARWARTAGLAAGDVVPAACTVLFDDVDDPERLRTRLADWSPSSEVPAGPLVELPTSYDGPDLGFVAAHWGVDEAEVVARHTGLEFVSAFCGFAPGFAYLTGLPEEWAVPRLASPRARVPAGSVGLAGGYCGVYPTASPGGWRLLGRTDAPLWDLARDEPALLAPGTRVRFVAAA</sequence>
<keyword evidence="3" id="KW-0067">ATP-binding</keyword>
<dbReference type="InterPro" id="IPR029000">
    <property type="entry name" value="Cyclophilin-like_dom_sf"/>
</dbReference>
<evidence type="ECO:0000256" key="1">
    <source>
        <dbReference type="ARBA" id="ARBA00022741"/>
    </source>
</evidence>
<dbReference type="Proteomes" id="UP001556631">
    <property type="component" value="Unassembled WGS sequence"/>
</dbReference>
<dbReference type="InterPro" id="IPR003833">
    <property type="entry name" value="CT_C_D"/>
</dbReference>
<evidence type="ECO:0000313" key="5">
    <source>
        <dbReference type="EMBL" id="MEX0429559.1"/>
    </source>
</evidence>
<gene>
    <name evidence="5" type="ORF">AB3X52_18230</name>
</gene>
<organism evidence="5 6">
    <name type="scientific">Nocardioides eburneus</name>
    <dbReference type="NCBI Taxonomy" id="3231482"/>
    <lineage>
        <taxon>Bacteria</taxon>
        <taxon>Bacillati</taxon>
        <taxon>Actinomycetota</taxon>
        <taxon>Actinomycetes</taxon>
        <taxon>Propionibacteriales</taxon>
        <taxon>Nocardioidaceae</taxon>
        <taxon>Nocardioides</taxon>
    </lineage>
</organism>
<keyword evidence="6" id="KW-1185">Reference proteome</keyword>
<dbReference type="PANTHER" id="PTHR34698:SF2">
    <property type="entry name" value="5-OXOPROLINASE SUBUNIT B"/>
    <property type="match status" value="1"/>
</dbReference>
<dbReference type="Gene3D" id="2.40.100.10">
    <property type="entry name" value="Cyclophilin-like"/>
    <property type="match status" value="1"/>
</dbReference>
<dbReference type="Pfam" id="PF02682">
    <property type="entry name" value="CT_C_D"/>
    <property type="match status" value="1"/>
</dbReference>
<reference evidence="5 6" key="1">
    <citation type="submission" date="2024-07" db="EMBL/GenBank/DDBJ databases">
        <authorList>
            <person name="Lee S."/>
            <person name="Kang M."/>
        </authorList>
    </citation>
    <scope>NUCLEOTIDE SEQUENCE [LARGE SCALE GENOMIC DNA]</scope>
    <source>
        <strain evidence="5 6">DS6</strain>
    </source>
</reference>
<accession>A0ABV3T4F4</accession>
<comment type="caution">
    <text evidence="5">The sequence shown here is derived from an EMBL/GenBank/DDBJ whole genome shotgun (WGS) entry which is preliminary data.</text>
</comment>
<dbReference type="GO" id="GO:0016787">
    <property type="term" value="F:hydrolase activity"/>
    <property type="evidence" value="ECO:0007669"/>
    <property type="project" value="UniProtKB-KW"/>
</dbReference>
<evidence type="ECO:0000313" key="6">
    <source>
        <dbReference type="Proteomes" id="UP001556631"/>
    </source>
</evidence>
<evidence type="ECO:0000256" key="3">
    <source>
        <dbReference type="ARBA" id="ARBA00022840"/>
    </source>
</evidence>
<evidence type="ECO:0000259" key="4">
    <source>
        <dbReference type="SMART" id="SM00796"/>
    </source>
</evidence>
<dbReference type="InterPro" id="IPR010016">
    <property type="entry name" value="PxpB"/>
</dbReference>
<feature type="domain" description="Carboxyltransferase" evidence="4">
    <location>
        <begin position="4"/>
        <end position="189"/>
    </location>
</feature>
<dbReference type="EMBL" id="JBFPJR010000048">
    <property type="protein sequence ID" value="MEX0429559.1"/>
    <property type="molecule type" value="Genomic_DNA"/>
</dbReference>
<dbReference type="PANTHER" id="PTHR34698">
    <property type="entry name" value="5-OXOPROLINASE SUBUNIT B"/>
    <property type="match status" value="1"/>
</dbReference>